<dbReference type="EMBL" id="CADEHS020000345">
    <property type="protein sequence ID" value="CAG9951517.1"/>
    <property type="molecule type" value="Genomic_DNA"/>
</dbReference>
<accession>A0ACA9UGB0</accession>
<protein>
    <submittedName>
        <fullName evidence="1">Uncharacterized protein</fullName>
    </submittedName>
</protein>
<reference evidence="1" key="1">
    <citation type="submission" date="2020-04" db="EMBL/GenBank/DDBJ databases">
        <authorList>
            <person name="Broberg M."/>
        </authorList>
    </citation>
    <scope>NUCLEOTIDE SEQUENCE</scope>
</reference>
<reference evidence="1" key="2">
    <citation type="submission" date="2021-10" db="EMBL/GenBank/DDBJ databases">
        <authorList>
            <person name="Piombo E."/>
        </authorList>
    </citation>
    <scope>NUCLEOTIDE SEQUENCE</scope>
</reference>
<proteinExistence type="predicted"/>
<keyword evidence="2" id="KW-1185">Reference proteome</keyword>
<comment type="caution">
    <text evidence="1">The sequence shown here is derived from an EMBL/GenBank/DDBJ whole genome shotgun (WGS) entry which is preliminary data.</text>
</comment>
<organism evidence="1 2">
    <name type="scientific">Clonostachys rosea f. rosea IK726</name>
    <dbReference type="NCBI Taxonomy" id="1349383"/>
    <lineage>
        <taxon>Eukaryota</taxon>
        <taxon>Fungi</taxon>
        <taxon>Dikarya</taxon>
        <taxon>Ascomycota</taxon>
        <taxon>Pezizomycotina</taxon>
        <taxon>Sordariomycetes</taxon>
        <taxon>Hypocreomycetidae</taxon>
        <taxon>Hypocreales</taxon>
        <taxon>Bionectriaceae</taxon>
        <taxon>Clonostachys</taxon>
    </lineage>
</organism>
<evidence type="ECO:0000313" key="1">
    <source>
        <dbReference type="EMBL" id="CAG9951517.1"/>
    </source>
</evidence>
<dbReference type="Proteomes" id="UP000836387">
    <property type="component" value="Unassembled WGS sequence"/>
</dbReference>
<name>A0ACA9UGB0_BIOOC</name>
<gene>
    <name evidence="1" type="ORF">CRV2_00016356</name>
</gene>
<sequence length="357" mass="39280">MMALEFRPYVPPQLRPQKLKMQQYAVSLPQNRIHVPNAAEDLNGMWPPQCAGETVEEIIDETPGLPDELPSIEELWKAKHPNGNTSARPSVPSTFTSLEDMNNSTSHVQADGDTEISGKTHDYAIVIDEDTNLDQNIDSNRPPQSLGITFLAPTNSGPNTSVNIVKKAAHYNEPPAAEELLHAQVESDPAPVYDESGDFSIDSSIEALCLAPAAQMSAEMASLENSDAEVRNDSASTSPSAEDPPTPPPVTDKVFEDEWEAFEILGEEVINGKLHYRVDWKPTFEPEENCVNMRELIEEWMKSKTRRRKGGKGTGSRTAQLAQEAGVSKKATKSHGEGKKSNNKDSTKRPRGRPRKA</sequence>
<evidence type="ECO:0000313" key="2">
    <source>
        <dbReference type="Proteomes" id="UP000836387"/>
    </source>
</evidence>